<dbReference type="CDD" id="cd04301">
    <property type="entry name" value="NAT_SF"/>
    <property type="match status" value="1"/>
</dbReference>
<dbReference type="PANTHER" id="PTHR43877">
    <property type="entry name" value="AMINOALKYLPHOSPHONATE N-ACETYLTRANSFERASE-RELATED-RELATED"/>
    <property type="match status" value="1"/>
</dbReference>
<dbReference type="Proteomes" id="UP000635606">
    <property type="component" value="Unassembled WGS sequence"/>
</dbReference>
<dbReference type="SUPFAM" id="SSF55729">
    <property type="entry name" value="Acyl-CoA N-acyltransferases (Nat)"/>
    <property type="match status" value="1"/>
</dbReference>
<evidence type="ECO:0000313" key="4">
    <source>
        <dbReference type="EMBL" id="GIJ67999.1"/>
    </source>
</evidence>
<reference evidence="4" key="1">
    <citation type="submission" date="2021-01" db="EMBL/GenBank/DDBJ databases">
        <title>Whole genome shotgun sequence of Virgisporangium ochraceum NBRC 16418.</title>
        <authorList>
            <person name="Komaki H."/>
            <person name="Tamura T."/>
        </authorList>
    </citation>
    <scope>NUCLEOTIDE SEQUENCE</scope>
    <source>
        <strain evidence="4">NBRC 16418</strain>
    </source>
</reference>
<feature type="domain" description="N-acetyltransferase" evidence="3">
    <location>
        <begin position="3"/>
        <end position="147"/>
    </location>
</feature>
<organism evidence="4 5">
    <name type="scientific">Virgisporangium ochraceum</name>
    <dbReference type="NCBI Taxonomy" id="65505"/>
    <lineage>
        <taxon>Bacteria</taxon>
        <taxon>Bacillati</taxon>
        <taxon>Actinomycetota</taxon>
        <taxon>Actinomycetes</taxon>
        <taxon>Micromonosporales</taxon>
        <taxon>Micromonosporaceae</taxon>
        <taxon>Virgisporangium</taxon>
    </lineage>
</organism>
<evidence type="ECO:0000313" key="5">
    <source>
        <dbReference type="Proteomes" id="UP000635606"/>
    </source>
</evidence>
<dbReference type="EMBL" id="BOPH01000035">
    <property type="protein sequence ID" value="GIJ67999.1"/>
    <property type="molecule type" value="Genomic_DNA"/>
</dbReference>
<gene>
    <name evidence="4" type="ORF">Voc01_029160</name>
</gene>
<name>A0A8J3ZPH7_9ACTN</name>
<dbReference type="AlphaFoldDB" id="A0A8J3ZPH7"/>
<protein>
    <submittedName>
        <fullName evidence="4">N-acetyltransferase</fullName>
    </submittedName>
</protein>
<dbReference type="InterPro" id="IPR050832">
    <property type="entry name" value="Bact_Acetyltransf"/>
</dbReference>
<evidence type="ECO:0000256" key="2">
    <source>
        <dbReference type="ARBA" id="ARBA00023315"/>
    </source>
</evidence>
<keyword evidence="5" id="KW-1185">Reference proteome</keyword>
<dbReference type="Pfam" id="PF00583">
    <property type="entry name" value="Acetyltransf_1"/>
    <property type="match status" value="1"/>
</dbReference>
<dbReference type="RefSeq" id="WP_203927956.1">
    <property type="nucleotide sequence ID" value="NZ_BOPH01000035.1"/>
</dbReference>
<proteinExistence type="predicted"/>
<accession>A0A8J3ZPH7</accession>
<comment type="caution">
    <text evidence="4">The sequence shown here is derived from an EMBL/GenBank/DDBJ whole genome shotgun (WGS) entry which is preliminary data.</text>
</comment>
<evidence type="ECO:0000256" key="1">
    <source>
        <dbReference type="ARBA" id="ARBA00022679"/>
    </source>
</evidence>
<keyword evidence="2" id="KW-0012">Acyltransferase</keyword>
<keyword evidence="1" id="KW-0808">Transferase</keyword>
<dbReference type="PROSITE" id="PS51186">
    <property type="entry name" value="GNAT"/>
    <property type="match status" value="1"/>
</dbReference>
<dbReference type="InterPro" id="IPR016181">
    <property type="entry name" value="Acyl_CoA_acyltransferase"/>
</dbReference>
<dbReference type="Gene3D" id="3.40.630.30">
    <property type="match status" value="1"/>
</dbReference>
<evidence type="ECO:0000259" key="3">
    <source>
        <dbReference type="PROSITE" id="PS51186"/>
    </source>
</evidence>
<dbReference type="GO" id="GO:0016747">
    <property type="term" value="F:acyltransferase activity, transferring groups other than amino-acyl groups"/>
    <property type="evidence" value="ECO:0007669"/>
    <property type="project" value="InterPro"/>
</dbReference>
<dbReference type="PANTHER" id="PTHR43877:SF1">
    <property type="entry name" value="ACETYLTRANSFERASE"/>
    <property type="match status" value="1"/>
</dbReference>
<sequence length="147" mass="15837">MPIEVRPASQADLPALLGLYAELHPSDPPLTTPAAARIWRDIEAQAGRTILLAHAAATVVGTVDCAVLPNLTRGGRPFMLVENVVVDPGHRRTGVGAALLEAAVGLARRAGCYKVQLLSRAEREAAHRFYESRGFRAVAQGYRLYLD</sequence>
<dbReference type="InterPro" id="IPR000182">
    <property type="entry name" value="GNAT_dom"/>
</dbReference>